<organism evidence="3 4">
    <name type="scientific">Salipiger mucosus DSM 16094</name>
    <dbReference type="NCBI Taxonomy" id="1123237"/>
    <lineage>
        <taxon>Bacteria</taxon>
        <taxon>Pseudomonadati</taxon>
        <taxon>Pseudomonadota</taxon>
        <taxon>Alphaproteobacteria</taxon>
        <taxon>Rhodobacterales</taxon>
        <taxon>Roseobacteraceae</taxon>
        <taxon>Salipiger</taxon>
    </lineage>
</organism>
<dbReference type="Proteomes" id="UP000015347">
    <property type="component" value="Unassembled WGS sequence"/>
</dbReference>
<evidence type="ECO:0000256" key="1">
    <source>
        <dbReference type="ARBA" id="ARBA00009199"/>
    </source>
</evidence>
<gene>
    <name evidence="3" type="ORF">Salmuc_00462</name>
</gene>
<dbReference type="InterPro" id="IPR023631">
    <property type="entry name" value="Amidase_dom"/>
</dbReference>
<dbReference type="RefSeq" id="WP_021120819.1">
    <property type="nucleotide sequence ID" value="NZ_KE557282.1"/>
</dbReference>
<evidence type="ECO:0000259" key="2">
    <source>
        <dbReference type="Pfam" id="PF01425"/>
    </source>
</evidence>
<sequence length="291" mass="30319">MSGLHELSIHELSGLVSRRELGALELTDALIARAEAVPGVFVTPTFELAREMACAADREIARGAWRGPLHGIPVGLKDALDTAGIPTEVGSRLLAGRLPSTDAVAWQRLREAGAVLMGKLHCAELCLGAPGSDDAFPWPRHPLDAARTPGGSSSGAAVALARGLVPAALGSDTGGSIRIPADFCGVSGLKPTDGRVPAQGLYPLAPSLDQVGPMARSARDCAFLLDALDGTSGHVRGLTERLDGMRLGYVAGFCDQGGVAPDHRRSTCCARWAPRCGRSRCRILRPSPAAR</sequence>
<name>S9REU8_9RHOB</name>
<comment type="similarity">
    <text evidence="1">Belongs to the amidase family.</text>
</comment>
<dbReference type="PANTHER" id="PTHR11895">
    <property type="entry name" value="TRANSAMIDASE"/>
    <property type="match status" value="1"/>
</dbReference>
<dbReference type="InterPro" id="IPR000120">
    <property type="entry name" value="Amidase"/>
</dbReference>
<dbReference type="HOGENOM" id="CLU_009600_7_0_5"/>
<feature type="domain" description="Amidase" evidence="2">
    <location>
        <begin position="25"/>
        <end position="231"/>
    </location>
</feature>
<evidence type="ECO:0000313" key="4">
    <source>
        <dbReference type="Proteomes" id="UP000015347"/>
    </source>
</evidence>
<evidence type="ECO:0000313" key="3">
    <source>
        <dbReference type="EMBL" id="EPX76630.1"/>
    </source>
</evidence>
<comment type="caution">
    <text evidence="3">The sequence shown here is derived from an EMBL/GenBank/DDBJ whole genome shotgun (WGS) entry which is preliminary data.</text>
</comment>
<dbReference type="EMBL" id="APVH01000046">
    <property type="protein sequence ID" value="EPX76630.1"/>
    <property type="molecule type" value="Genomic_DNA"/>
</dbReference>
<dbReference type="SUPFAM" id="SSF75304">
    <property type="entry name" value="Amidase signature (AS) enzymes"/>
    <property type="match status" value="1"/>
</dbReference>
<dbReference type="eggNOG" id="COG0154">
    <property type="taxonomic scope" value="Bacteria"/>
</dbReference>
<dbReference type="AlphaFoldDB" id="S9REU8"/>
<dbReference type="InterPro" id="IPR036928">
    <property type="entry name" value="AS_sf"/>
</dbReference>
<proteinExistence type="inferred from homology"/>
<reference evidence="4" key="1">
    <citation type="journal article" date="2014" name="Stand. Genomic Sci.">
        <title>Genome sequence of the exopolysaccharide-producing Salipiger mucosus type strain (DSM 16094(T)), a moderately halophilic member of the Roseobacter clade.</title>
        <authorList>
            <person name="Riedel T."/>
            <person name="Spring S."/>
            <person name="Fiebig A."/>
            <person name="Petersen J."/>
            <person name="Kyrpides N.C."/>
            <person name="Goker M."/>
            <person name="Klenk H.P."/>
        </authorList>
    </citation>
    <scope>NUCLEOTIDE SEQUENCE [LARGE SCALE GENOMIC DNA]</scope>
    <source>
        <strain evidence="4">DSM 16094</strain>
    </source>
</reference>
<dbReference type="STRING" id="1123237.Salmuc_00462"/>
<dbReference type="InterPro" id="IPR020556">
    <property type="entry name" value="Amidase_CS"/>
</dbReference>
<protein>
    <submittedName>
        <fullName evidence="3">Amidase</fullName>
    </submittedName>
</protein>
<dbReference type="PANTHER" id="PTHR11895:SF7">
    <property type="entry name" value="GLUTAMYL-TRNA(GLN) AMIDOTRANSFERASE SUBUNIT A, MITOCHONDRIAL"/>
    <property type="match status" value="1"/>
</dbReference>
<dbReference type="GO" id="GO:0003824">
    <property type="term" value="F:catalytic activity"/>
    <property type="evidence" value="ECO:0007669"/>
    <property type="project" value="InterPro"/>
</dbReference>
<dbReference type="Pfam" id="PF01425">
    <property type="entry name" value="Amidase"/>
    <property type="match status" value="1"/>
</dbReference>
<dbReference type="PROSITE" id="PS00571">
    <property type="entry name" value="AMIDASES"/>
    <property type="match status" value="1"/>
</dbReference>
<accession>S9REU8</accession>
<dbReference type="OrthoDB" id="9777859at2"/>
<dbReference type="Gene3D" id="3.90.1300.10">
    <property type="entry name" value="Amidase signature (AS) domain"/>
    <property type="match status" value="1"/>
</dbReference>
<keyword evidence="4" id="KW-1185">Reference proteome</keyword>